<organism evidence="1 2">
    <name type="scientific">Melia azedarach</name>
    <name type="common">Chinaberry tree</name>
    <dbReference type="NCBI Taxonomy" id="155640"/>
    <lineage>
        <taxon>Eukaryota</taxon>
        <taxon>Viridiplantae</taxon>
        <taxon>Streptophyta</taxon>
        <taxon>Embryophyta</taxon>
        <taxon>Tracheophyta</taxon>
        <taxon>Spermatophyta</taxon>
        <taxon>Magnoliopsida</taxon>
        <taxon>eudicotyledons</taxon>
        <taxon>Gunneridae</taxon>
        <taxon>Pentapetalae</taxon>
        <taxon>rosids</taxon>
        <taxon>malvids</taxon>
        <taxon>Sapindales</taxon>
        <taxon>Meliaceae</taxon>
        <taxon>Melia</taxon>
    </lineage>
</organism>
<keyword evidence="2" id="KW-1185">Reference proteome</keyword>
<evidence type="ECO:0000313" key="1">
    <source>
        <dbReference type="EMBL" id="KAJ4730028.1"/>
    </source>
</evidence>
<proteinExistence type="predicted"/>
<dbReference type="Proteomes" id="UP001164539">
    <property type="component" value="Chromosome 1"/>
</dbReference>
<reference evidence="1 2" key="1">
    <citation type="journal article" date="2023" name="Science">
        <title>Complex scaffold remodeling in plant triterpene biosynthesis.</title>
        <authorList>
            <person name="De La Pena R."/>
            <person name="Hodgson H."/>
            <person name="Liu J.C."/>
            <person name="Stephenson M.J."/>
            <person name="Martin A.C."/>
            <person name="Owen C."/>
            <person name="Harkess A."/>
            <person name="Leebens-Mack J."/>
            <person name="Jimenez L.E."/>
            <person name="Osbourn A."/>
            <person name="Sattely E.S."/>
        </authorList>
    </citation>
    <scope>NUCLEOTIDE SEQUENCE [LARGE SCALE GENOMIC DNA]</scope>
    <source>
        <strain evidence="2">cv. JPN11</strain>
        <tissue evidence="1">Leaf</tissue>
    </source>
</reference>
<dbReference type="EMBL" id="CM051394">
    <property type="protein sequence ID" value="KAJ4730028.1"/>
    <property type="molecule type" value="Genomic_DNA"/>
</dbReference>
<name>A0ACC1Z3Z7_MELAZ</name>
<evidence type="ECO:0000313" key="2">
    <source>
        <dbReference type="Proteomes" id="UP001164539"/>
    </source>
</evidence>
<gene>
    <name evidence="1" type="ORF">OWV82_002715</name>
</gene>
<protein>
    <submittedName>
        <fullName evidence="1">High mobility group B protein 2</fullName>
    </submittedName>
</protein>
<accession>A0ACC1Z3Z7</accession>
<sequence>MKRLRIAQKKPETEMLKQGKAENKKAKKKASKNKDSNAPKRPASAFFIFMEDFRKSFKENYPDNKSIAVAGKAGGERWKLMSDAEKAPYIKKARKKMAEYEIALEAYKKKLDGYGVDVPEDSGKSFSEVVSGKSSYEIYDEAEQDVSSQRN</sequence>
<comment type="caution">
    <text evidence="1">The sequence shown here is derived from an EMBL/GenBank/DDBJ whole genome shotgun (WGS) entry which is preliminary data.</text>
</comment>